<dbReference type="Proteomes" id="UP000675880">
    <property type="component" value="Unassembled WGS sequence"/>
</dbReference>
<feature type="domain" description="Murein transglycosylase-C N-terminal" evidence="3">
    <location>
        <begin position="79"/>
        <end position="241"/>
    </location>
</feature>
<evidence type="ECO:0000313" key="5">
    <source>
        <dbReference type="Proteomes" id="UP000675880"/>
    </source>
</evidence>
<dbReference type="PROSITE" id="PS00922">
    <property type="entry name" value="TRANSGLYCOSYLASE"/>
    <property type="match status" value="1"/>
</dbReference>
<feature type="domain" description="Transglycosylase SLT" evidence="2">
    <location>
        <begin position="248"/>
        <end position="368"/>
    </location>
</feature>
<dbReference type="InterPro" id="IPR023346">
    <property type="entry name" value="Lysozyme-like_dom_sf"/>
</dbReference>
<gene>
    <name evidence="4" type="primary">mltC</name>
    <name evidence="4" type="ORF">NSPZN2_50262</name>
</gene>
<proteinExistence type="inferred from homology"/>
<dbReference type="EMBL" id="CAJNBJ010000018">
    <property type="protein sequence ID" value="CAE6789254.1"/>
    <property type="molecule type" value="Genomic_DNA"/>
</dbReference>
<dbReference type="SUPFAM" id="SSF53955">
    <property type="entry name" value="Lysozyme-like"/>
    <property type="match status" value="1"/>
</dbReference>
<accession>A0ABM8S5D3</accession>
<dbReference type="CDD" id="cd16893">
    <property type="entry name" value="LT_MltC_MltE"/>
    <property type="match status" value="1"/>
</dbReference>
<comment type="caution">
    <text evidence="4">The sequence shown here is derived from an EMBL/GenBank/DDBJ whole genome shotgun (WGS) entry which is preliminary data.</text>
</comment>
<dbReference type="PANTHER" id="PTHR37423:SF2">
    <property type="entry name" value="MEMBRANE-BOUND LYTIC MUREIN TRANSGLYCOSYLASE C"/>
    <property type="match status" value="1"/>
</dbReference>
<dbReference type="PANTHER" id="PTHR37423">
    <property type="entry name" value="SOLUBLE LYTIC MUREIN TRANSGLYCOSYLASE-RELATED"/>
    <property type="match status" value="1"/>
</dbReference>
<dbReference type="Pfam" id="PF11873">
    <property type="entry name" value="Mltc_N"/>
    <property type="match status" value="1"/>
</dbReference>
<dbReference type="RefSeq" id="WP_213043837.1">
    <property type="nucleotide sequence ID" value="NZ_CAJNBJ010000018.1"/>
</dbReference>
<name>A0ABM8S5D3_9BACT</name>
<sequence>MPARHWPSFLFSLALPILCAGCETTDKMLGAAERAVGSTTGRTVLGIVQGKDPADIARQRVEQYGRDPQALLRDLRAIQRDFQALMAALTGEVGKKWGTKEVKLPEQKKYVKYTQNYRSRAIVDFDAGNILIETLDEREPRTSLKNAVVTTLLTPNDPRSVDLFSDKEVTLTSDKEPYLLGLVVDQAGKPVRTPTEAEQFAESLVAKSTTTRKVDQDNGEKTAHVVTIPMVSNFSHKQAEKYRAVVGQFAERYQISPSLVFAIIRTESNFNPFAVSSAPAYGLMQLVPTSGGRDAYRKAKGEDKAPTRDYLFDPDNNIELGTAYLNVLTYTHLDDVADLVSREYCVISAYNTGAGNVFKTFSKDQRAAVDQINRLQPSALYDRLRSSLPYQETRDYLAKVVGYRKQFVSLGENGPR</sequence>
<dbReference type="InterPro" id="IPR024570">
    <property type="entry name" value="Murein_transglycosylaseC_N"/>
</dbReference>
<dbReference type="InterPro" id="IPR008258">
    <property type="entry name" value="Transglycosylase_SLT_dom_1"/>
</dbReference>
<evidence type="ECO:0000313" key="4">
    <source>
        <dbReference type="EMBL" id="CAE6789254.1"/>
    </source>
</evidence>
<keyword evidence="5" id="KW-1185">Reference proteome</keyword>
<evidence type="ECO:0000259" key="3">
    <source>
        <dbReference type="Pfam" id="PF11873"/>
    </source>
</evidence>
<comment type="similarity">
    <text evidence="1">Belongs to the transglycosylase Slt family.</text>
</comment>
<reference evidence="4 5" key="1">
    <citation type="submission" date="2021-02" db="EMBL/GenBank/DDBJ databases">
        <authorList>
            <person name="Han P."/>
        </authorList>
    </citation>
    <scope>NUCLEOTIDE SEQUENCE [LARGE SCALE GENOMIC DNA]</scope>
    <source>
        <strain evidence="4">Candidatus Nitrospira sp. ZN2</strain>
    </source>
</reference>
<protein>
    <submittedName>
        <fullName evidence="4">Membrane-bound lytic murein transglycosylase C</fullName>
    </submittedName>
</protein>
<dbReference type="Pfam" id="PF01464">
    <property type="entry name" value="SLT"/>
    <property type="match status" value="1"/>
</dbReference>
<evidence type="ECO:0000256" key="1">
    <source>
        <dbReference type="ARBA" id="ARBA00007734"/>
    </source>
</evidence>
<dbReference type="Gene3D" id="1.10.530.10">
    <property type="match status" value="1"/>
</dbReference>
<dbReference type="InterPro" id="IPR000189">
    <property type="entry name" value="Transglyc_AS"/>
</dbReference>
<evidence type="ECO:0000259" key="2">
    <source>
        <dbReference type="Pfam" id="PF01464"/>
    </source>
</evidence>
<organism evidence="4 5">
    <name type="scientific">Nitrospira defluvii</name>
    <dbReference type="NCBI Taxonomy" id="330214"/>
    <lineage>
        <taxon>Bacteria</taxon>
        <taxon>Pseudomonadati</taxon>
        <taxon>Nitrospirota</taxon>
        <taxon>Nitrospiria</taxon>
        <taxon>Nitrospirales</taxon>
        <taxon>Nitrospiraceae</taxon>
        <taxon>Nitrospira</taxon>
    </lineage>
</organism>